<keyword evidence="2" id="KW-0804">Transcription</keyword>
<dbReference type="Proteomes" id="UP000176917">
    <property type="component" value="Unassembled WGS sequence"/>
</dbReference>
<evidence type="ECO:0000259" key="4">
    <source>
        <dbReference type="Pfam" id="PF08220"/>
    </source>
</evidence>
<protein>
    <recommendedName>
        <fullName evidence="4">HTH deoR-type domain-containing protein</fullName>
    </recommendedName>
</protein>
<accession>A0A1G2RLW8</accession>
<dbReference type="AlphaFoldDB" id="A0A1G2RLW8"/>
<name>A0A1G2RLW8_9BACT</name>
<dbReference type="InterPro" id="IPR001034">
    <property type="entry name" value="DeoR_HTH"/>
</dbReference>
<feature type="region of interest" description="Disordered" evidence="3">
    <location>
        <begin position="103"/>
        <end position="125"/>
    </location>
</feature>
<evidence type="ECO:0000256" key="2">
    <source>
        <dbReference type="ARBA" id="ARBA00023163"/>
    </source>
</evidence>
<gene>
    <name evidence="5" type="ORF">A3B24_02625</name>
</gene>
<dbReference type="SUPFAM" id="SSF46785">
    <property type="entry name" value="Winged helix' DNA-binding domain"/>
    <property type="match status" value="1"/>
</dbReference>
<feature type="domain" description="HTH deoR-type" evidence="4">
    <location>
        <begin position="132"/>
        <end position="179"/>
    </location>
</feature>
<organism evidence="5 6">
    <name type="scientific">Candidatus Wildermuthbacteria bacterium RIFCSPLOWO2_01_FULL_48_16</name>
    <dbReference type="NCBI Taxonomy" id="1802461"/>
    <lineage>
        <taxon>Bacteria</taxon>
        <taxon>Candidatus Wildermuthiibacteriota</taxon>
    </lineage>
</organism>
<reference evidence="5 6" key="1">
    <citation type="journal article" date="2016" name="Nat. Commun.">
        <title>Thousands of microbial genomes shed light on interconnected biogeochemical processes in an aquifer system.</title>
        <authorList>
            <person name="Anantharaman K."/>
            <person name="Brown C.T."/>
            <person name="Hug L.A."/>
            <person name="Sharon I."/>
            <person name="Castelle C.J."/>
            <person name="Probst A.J."/>
            <person name="Thomas B.C."/>
            <person name="Singh A."/>
            <person name="Wilkins M.J."/>
            <person name="Karaoz U."/>
            <person name="Brodie E.L."/>
            <person name="Williams K.H."/>
            <person name="Hubbard S.S."/>
            <person name="Banfield J.F."/>
        </authorList>
    </citation>
    <scope>NUCLEOTIDE SEQUENCE [LARGE SCALE GENOMIC DNA]</scope>
</reference>
<comment type="caution">
    <text evidence="5">The sequence shown here is derived from an EMBL/GenBank/DDBJ whole genome shotgun (WGS) entry which is preliminary data.</text>
</comment>
<dbReference type="STRING" id="1802461.A3B24_02625"/>
<evidence type="ECO:0000256" key="1">
    <source>
        <dbReference type="ARBA" id="ARBA00023015"/>
    </source>
</evidence>
<dbReference type="Pfam" id="PF08220">
    <property type="entry name" value="HTH_DeoR"/>
    <property type="match status" value="1"/>
</dbReference>
<evidence type="ECO:0000313" key="5">
    <source>
        <dbReference type="EMBL" id="OHA73840.1"/>
    </source>
</evidence>
<keyword evidence="1" id="KW-0805">Transcription regulation</keyword>
<sequence length="199" mass="22713">MADLLVKEGKQGGQLKTAANSLLSDLLLICEENPVTLEQKKNILPRTLRGIGQVQNILNQVKDGSKVNPQNFAILEQEYKKIPDMLVEFFVSQNLLNSVKEEEGEDTLQKVPETRPGQGVDNLAGPRKLSLRQEKILEFLKGKEKAQVWELQKMLPEPVTKRTLRRDMDDLMHKGRVERQGEWNGVVYKLRQSKEELAN</sequence>
<evidence type="ECO:0000313" key="6">
    <source>
        <dbReference type="Proteomes" id="UP000176917"/>
    </source>
</evidence>
<dbReference type="InterPro" id="IPR036390">
    <property type="entry name" value="WH_DNA-bd_sf"/>
</dbReference>
<proteinExistence type="predicted"/>
<dbReference type="GO" id="GO:0003700">
    <property type="term" value="F:DNA-binding transcription factor activity"/>
    <property type="evidence" value="ECO:0007669"/>
    <property type="project" value="InterPro"/>
</dbReference>
<dbReference type="EMBL" id="MHUG01000006">
    <property type="protein sequence ID" value="OHA73840.1"/>
    <property type="molecule type" value="Genomic_DNA"/>
</dbReference>
<evidence type="ECO:0000256" key="3">
    <source>
        <dbReference type="SAM" id="MobiDB-lite"/>
    </source>
</evidence>